<dbReference type="CDD" id="cd01335">
    <property type="entry name" value="Radical_SAM"/>
    <property type="match status" value="1"/>
</dbReference>
<reference evidence="10 11" key="1">
    <citation type="submission" date="2016-11" db="EMBL/GenBank/DDBJ databases">
        <authorList>
            <person name="Jaros S."/>
            <person name="Januszkiewicz K."/>
            <person name="Wedrychowicz H."/>
        </authorList>
    </citation>
    <scope>NUCLEOTIDE SEQUENCE [LARGE SCALE GENOMIC DNA]</scope>
    <source>
        <strain evidence="10 11">DSM 10068</strain>
    </source>
</reference>
<dbReference type="InterPro" id="IPR023404">
    <property type="entry name" value="rSAM_horseshoe"/>
</dbReference>
<dbReference type="GO" id="GO:0051539">
    <property type="term" value="F:4 iron, 4 sulfur cluster binding"/>
    <property type="evidence" value="ECO:0007669"/>
    <property type="project" value="UniProtKB-KW"/>
</dbReference>
<feature type="domain" description="B12-binding" evidence="8">
    <location>
        <begin position="1"/>
        <end position="129"/>
    </location>
</feature>
<dbReference type="SFLD" id="SFLDG01123">
    <property type="entry name" value="methyltransferase_(Class_B)"/>
    <property type="match status" value="1"/>
</dbReference>
<dbReference type="InterPro" id="IPR058240">
    <property type="entry name" value="rSAM_sf"/>
</dbReference>
<dbReference type="InterPro" id="IPR006638">
    <property type="entry name" value="Elp3/MiaA/NifB-like_rSAM"/>
</dbReference>
<dbReference type="GO" id="GO:0031419">
    <property type="term" value="F:cobalamin binding"/>
    <property type="evidence" value="ECO:0007669"/>
    <property type="project" value="InterPro"/>
</dbReference>
<dbReference type="PROSITE" id="PS51918">
    <property type="entry name" value="RADICAL_SAM"/>
    <property type="match status" value="1"/>
</dbReference>
<evidence type="ECO:0000256" key="7">
    <source>
        <dbReference type="ARBA" id="ARBA00023014"/>
    </source>
</evidence>
<dbReference type="GO" id="GO:0046872">
    <property type="term" value="F:metal ion binding"/>
    <property type="evidence" value="ECO:0007669"/>
    <property type="project" value="UniProtKB-KW"/>
</dbReference>
<protein>
    <submittedName>
        <fullName evidence="10">Radical SAM superfamily enzyme YgiQ, UPF0313 family</fullName>
    </submittedName>
</protein>
<dbReference type="GO" id="GO:0005829">
    <property type="term" value="C:cytosol"/>
    <property type="evidence" value="ECO:0007669"/>
    <property type="project" value="TreeGrafter"/>
</dbReference>
<evidence type="ECO:0000256" key="6">
    <source>
        <dbReference type="ARBA" id="ARBA00023004"/>
    </source>
</evidence>
<dbReference type="SFLD" id="SFLDG01082">
    <property type="entry name" value="B12-binding_domain_containing"/>
    <property type="match status" value="1"/>
</dbReference>
<evidence type="ECO:0000259" key="8">
    <source>
        <dbReference type="PROSITE" id="PS51332"/>
    </source>
</evidence>
<comment type="cofactor">
    <cofactor evidence="1">
        <name>[4Fe-4S] cluster</name>
        <dbReference type="ChEBI" id="CHEBI:49883"/>
    </cofactor>
</comment>
<dbReference type="SMART" id="SM00729">
    <property type="entry name" value="Elp3"/>
    <property type="match status" value="1"/>
</dbReference>
<keyword evidence="4" id="KW-0949">S-adenosyl-L-methionine</keyword>
<dbReference type="InterPro" id="IPR051198">
    <property type="entry name" value="BchE-like"/>
</dbReference>
<keyword evidence="5" id="KW-0479">Metal-binding</keyword>
<keyword evidence="11" id="KW-1185">Reference proteome</keyword>
<feature type="domain" description="Radical SAM core" evidence="9">
    <location>
        <begin position="153"/>
        <end position="363"/>
    </location>
</feature>
<dbReference type="Pfam" id="PF04055">
    <property type="entry name" value="Radical_SAM"/>
    <property type="match status" value="1"/>
</dbReference>
<evidence type="ECO:0000259" key="9">
    <source>
        <dbReference type="PROSITE" id="PS51918"/>
    </source>
</evidence>
<keyword evidence="3" id="KW-0808">Transferase</keyword>
<evidence type="ECO:0000313" key="10">
    <source>
        <dbReference type="EMBL" id="SHH64335.1"/>
    </source>
</evidence>
<dbReference type="Pfam" id="PF02310">
    <property type="entry name" value="B12-binding"/>
    <property type="match status" value="1"/>
</dbReference>
<dbReference type="InterPro" id="IPR006158">
    <property type="entry name" value="Cobalamin-bd"/>
</dbReference>
<evidence type="ECO:0000256" key="5">
    <source>
        <dbReference type="ARBA" id="ARBA00022723"/>
    </source>
</evidence>
<evidence type="ECO:0000256" key="3">
    <source>
        <dbReference type="ARBA" id="ARBA00022679"/>
    </source>
</evidence>
<dbReference type="PROSITE" id="PS51332">
    <property type="entry name" value="B12_BINDING"/>
    <property type="match status" value="1"/>
</dbReference>
<dbReference type="PANTHER" id="PTHR43409">
    <property type="entry name" value="ANAEROBIC MAGNESIUM-PROTOPORPHYRIN IX MONOMETHYL ESTER CYCLASE-RELATED"/>
    <property type="match status" value="1"/>
</dbReference>
<evidence type="ECO:0000256" key="1">
    <source>
        <dbReference type="ARBA" id="ARBA00001966"/>
    </source>
</evidence>
<keyword evidence="6" id="KW-0408">Iron</keyword>
<dbReference type="STRING" id="1123282.SAMN02745823_00595"/>
<accession>A0A1M5UMV1</accession>
<dbReference type="AlphaFoldDB" id="A0A1M5UMV1"/>
<evidence type="ECO:0000256" key="4">
    <source>
        <dbReference type="ARBA" id="ARBA00022691"/>
    </source>
</evidence>
<dbReference type="EMBL" id="FQXV01000001">
    <property type="protein sequence ID" value="SHH64335.1"/>
    <property type="molecule type" value="Genomic_DNA"/>
</dbReference>
<dbReference type="OrthoDB" id="9801424at2"/>
<dbReference type="RefSeq" id="WP_073076122.1">
    <property type="nucleotide sequence ID" value="NZ_FQXV01000001.1"/>
</dbReference>
<keyword evidence="2" id="KW-0489">Methyltransferase</keyword>
<dbReference type="Gene3D" id="3.40.50.280">
    <property type="entry name" value="Cobalamin-binding domain"/>
    <property type="match status" value="1"/>
</dbReference>
<dbReference type="SUPFAM" id="SSF102114">
    <property type="entry name" value="Radical SAM enzymes"/>
    <property type="match status" value="1"/>
</dbReference>
<dbReference type="GO" id="GO:0003824">
    <property type="term" value="F:catalytic activity"/>
    <property type="evidence" value="ECO:0007669"/>
    <property type="project" value="InterPro"/>
</dbReference>
<keyword evidence="7" id="KW-0411">Iron-sulfur</keyword>
<dbReference type="Gene3D" id="3.80.30.20">
    <property type="entry name" value="tm_1862 like domain"/>
    <property type="match status" value="1"/>
</dbReference>
<organism evidence="10 11">
    <name type="scientific">Sporobacter termitidis DSM 10068</name>
    <dbReference type="NCBI Taxonomy" id="1123282"/>
    <lineage>
        <taxon>Bacteria</taxon>
        <taxon>Bacillati</taxon>
        <taxon>Bacillota</taxon>
        <taxon>Clostridia</taxon>
        <taxon>Eubacteriales</taxon>
        <taxon>Oscillospiraceae</taxon>
        <taxon>Sporobacter</taxon>
    </lineage>
</organism>
<proteinExistence type="predicted"/>
<dbReference type="Proteomes" id="UP000183995">
    <property type="component" value="Unassembled WGS sequence"/>
</dbReference>
<evidence type="ECO:0000256" key="2">
    <source>
        <dbReference type="ARBA" id="ARBA00022603"/>
    </source>
</evidence>
<dbReference type="InterPro" id="IPR034466">
    <property type="entry name" value="Methyltransferase_Class_B"/>
</dbReference>
<evidence type="ECO:0000313" key="11">
    <source>
        <dbReference type="Proteomes" id="UP000183995"/>
    </source>
</evidence>
<dbReference type="PANTHER" id="PTHR43409:SF7">
    <property type="entry name" value="BLL1977 PROTEIN"/>
    <property type="match status" value="1"/>
</dbReference>
<name>A0A1M5UMV1_9FIRM</name>
<gene>
    <name evidence="10" type="ORF">SAMN02745823_00595</name>
</gene>
<dbReference type="SFLD" id="SFLDS00029">
    <property type="entry name" value="Radical_SAM"/>
    <property type="match status" value="1"/>
</dbReference>
<dbReference type="InterPro" id="IPR007197">
    <property type="entry name" value="rSAM"/>
</dbReference>
<sequence>MKIVLIAPVRDEGRKTRDIIRFPMVSLLYIAALTPEKHDVTIVEEEAESVDYSMECDLVAITSMTATAKRSYKISEEFMRRGKTVVLGGIHPTVLPAEAKLHCSAVITGEAEPVWRQVLDDIENGSLQAFYHGGAMANLDDYPLPRRDLVQYTSPLKLEPIVTSRGCPYSCEFCSVWKFFGKRIRHVGVDRVLQDIANTNSKRFMFLDDNIVGDPVYAKALFTALKELNIEWVGQASISFSKNEELLRLAYESGCRGLFFGLESVSEQKMKRMSKSMRTQADTIDAIKRIMAGGILFHASLVFGFDDDDESVFDETLEFLHKTKIPSATFNILTPYPGTDIFEKFKSQNRLITEDWDFYDHCTVTYLPQHMTIDRLYEGYQYVMDNYYSLGSILQRFPASAKRPLLFTMINAGMKNSLKAGKADSRDRLTRLHNIIEDNYRQNASSPARGV</sequence>